<dbReference type="PROSITE" id="PS50850">
    <property type="entry name" value="MFS"/>
    <property type="match status" value="1"/>
</dbReference>
<feature type="transmembrane region" description="Helical" evidence="6">
    <location>
        <begin position="377"/>
        <end position="395"/>
    </location>
</feature>
<dbReference type="AlphaFoldDB" id="A0A174MPJ4"/>
<dbReference type="InterPro" id="IPR011701">
    <property type="entry name" value="MFS"/>
</dbReference>
<name>A0A174MPJ4_9FIRM</name>
<evidence type="ECO:0000259" key="7">
    <source>
        <dbReference type="PROSITE" id="PS50850"/>
    </source>
</evidence>
<dbReference type="Proteomes" id="UP000095651">
    <property type="component" value="Unassembled WGS sequence"/>
</dbReference>
<feature type="transmembrane region" description="Helical" evidence="6">
    <location>
        <begin position="163"/>
        <end position="183"/>
    </location>
</feature>
<dbReference type="RefSeq" id="WP_055660316.1">
    <property type="nucleotide sequence ID" value="NZ_CABIXC010000026.1"/>
</dbReference>
<feature type="transmembrane region" description="Helical" evidence="6">
    <location>
        <begin position="74"/>
        <end position="94"/>
    </location>
</feature>
<evidence type="ECO:0000313" key="8">
    <source>
        <dbReference type="EMBL" id="CUP35589.1"/>
    </source>
</evidence>
<feature type="transmembrane region" description="Helical" evidence="6">
    <location>
        <begin position="130"/>
        <end position="151"/>
    </location>
</feature>
<dbReference type="Pfam" id="PF07690">
    <property type="entry name" value="MFS_1"/>
    <property type="match status" value="1"/>
</dbReference>
<feature type="transmembrane region" description="Helical" evidence="6">
    <location>
        <begin position="12"/>
        <end position="34"/>
    </location>
</feature>
<dbReference type="SUPFAM" id="SSF103473">
    <property type="entry name" value="MFS general substrate transporter"/>
    <property type="match status" value="1"/>
</dbReference>
<evidence type="ECO:0000256" key="2">
    <source>
        <dbReference type="ARBA" id="ARBA00022448"/>
    </source>
</evidence>
<comment type="subcellular location">
    <subcellularLocation>
        <location evidence="1">Cell membrane</location>
        <topology evidence="1">Multi-pass membrane protein</topology>
    </subcellularLocation>
</comment>
<dbReference type="InterPro" id="IPR020846">
    <property type="entry name" value="MFS_dom"/>
</dbReference>
<dbReference type="InterPro" id="IPR036259">
    <property type="entry name" value="MFS_trans_sf"/>
</dbReference>
<dbReference type="InterPro" id="IPR050327">
    <property type="entry name" value="Proton-linked_MCT"/>
</dbReference>
<keyword evidence="2" id="KW-0813">Transport</keyword>
<reference evidence="8 9" key="1">
    <citation type="submission" date="2015-09" db="EMBL/GenBank/DDBJ databases">
        <authorList>
            <consortium name="Pathogen Informatics"/>
        </authorList>
    </citation>
    <scope>NUCLEOTIDE SEQUENCE [LARGE SCALE GENOMIC DNA]</scope>
    <source>
        <strain evidence="8 9">2789STDY5608850</strain>
    </source>
</reference>
<evidence type="ECO:0000256" key="5">
    <source>
        <dbReference type="ARBA" id="ARBA00023136"/>
    </source>
</evidence>
<evidence type="ECO:0000313" key="9">
    <source>
        <dbReference type="Proteomes" id="UP000095651"/>
    </source>
</evidence>
<dbReference type="GO" id="GO:0005886">
    <property type="term" value="C:plasma membrane"/>
    <property type="evidence" value="ECO:0007669"/>
    <property type="project" value="UniProtKB-SubCell"/>
</dbReference>
<organism evidence="8 9">
    <name type="scientific">Hungatella hathewayi</name>
    <dbReference type="NCBI Taxonomy" id="154046"/>
    <lineage>
        <taxon>Bacteria</taxon>
        <taxon>Bacillati</taxon>
        <taxon>Bacillota</taxon>
        <taxon>Clostridia</taxon>
        <taxon>Lachnospirales</taxon>
        <taxon>Lachnospiraceae</taxon>
        <taxon>Hungatella</taxon>
    </lineage>
</organism>
<keyword evidence="5 6" id="KW-0472">Membrane</keyword>
<feature type="transmembrane region" description="Helical" evidence="6">
    <location>
        <begin position="218"/>
        <end position="239"/>
    </location>
</feature>
<dbReference type="PANTHER" id="PTHR11360">
    <property type="entry name" value="MONOCARBOXYLATE TRANSPORTER"/>
    <property type="match status" value="1"/>
</dbReference>
<feature type="transmembrane region" description="Helical" evidence="6">
    <location>
        <begin position="251"/>
        <end position="272"/>
    </location>
</feature>
<accession>A0A174MPJ4</accession>
<evidence type="ECO:0000256" key="3">
    <source>
        <dbReference type="ARBA" id="ARBA00022692"/>
    </source>
</evidence>
<evidence type="ECO:0000256" key="1">
    <source>
        <dbReference type="ARBA" id="ARBA00004651"/>
    </source>
</evidence>
<sequence length="406" mass="43893">MEVIKKRWGYLALAVTILLFAGIGYAFSLFVAAIEADLSLSRADTSFIFTLCFICFAAGSLITGFLLQKFSAALLLRIGAVMILFGFITSSKAVQLWQLYFTYSICCGLSIGIAYNIMISVIPLYFQDKVGLATGILLMGFAMSTTLLGPFCEKWLSVIGWRGVFLILGICEAAVFLAGSVGIHMPFKNQKEGLPEAQKTRRSGESLPPRRMLRRRSFYVFLTIYIAIGGVGMSLINHGAMTLQEDLGRSLTVSVLIVGIVCLFNGVGRVLWGIVYDRIGSARSLTYLGILLMAAMALVLSSLFLEAAWLFGLGMALVMFCYGGSSSLAPIIVRALYGDSCFSANFAVTNIGTMILSSVPALIGIMQTKSGNYTMPYVLLGVFSAAAFLMACVYGKVTESEFGHVC</sequence>
<feature type="transmembrane region" description="Helical" evidence="6">
    <location>
        <begin position="345"/>
        <end position="365"/>
    </location>
</feature>
<feature type="transmembrane region" description="Helical" evidence="6">
    <location>
        <begin position="46"/>
        <end position="67"/>
    </location>
</feature>
<feature type="transmembrane region" description="Helical" evidence="6">
    <location>
        <begin position="100"/>
        <end position="118"/>
    </location>
</feature>
<keyword evidence="4 6" id="KW-1133">Transmembrane helix</keyword>
<evidence type="ECO:0000256" key="6">
    <source>
        <dbReference type="SAM" id="Phobius"/>
    </source>
</evidence>
<feature type="transmembrane region" description="Helical" evidence="6">
    <location>
        <begin position="284"/>
        <end position="305"/>
    </location>
</feature>
<dbReference type="GO" id="GO:0022857">
    <property type="term" value="F:transmembrane transporter activity"/>
    <property type="evidence" value="ECO:0007669"/>
    <property type="project" value="InterPro"/>
</dbReference>
<evidence type="ECO:0000256" key="4">
    <source>
        <dbReference type="ARBA" id="ARBA00022989"/>
    </source>
</evidence>
<protein>
    <submittedName>
        <fullName evidence="8">Major facilitator superfamily permease</fullName>
    </submittedName>
</protein>
<feature type="domain" description="Major facilitator superfamily (MFS) profile" evidence="7">
    <location>
        <begin position="1"/>
        <end position="399"/>
    </location>
</feature>
<gene>
    <name evidence="8" type="primary">ProP</name>
    <name evidence="8" type="ORF">ERS852407_05698</name>
</gene>
<proteinExistence type="predicted"/>
<dbReference type="EMBL" id="CYZE01000026">
    <property type="protein sequence ID" value="CUP35589.1"/>
    <property type="molecule type" value="Genomic_DNA"/>
</dbReference>
<keyword evidence="3 6" id="KW-0812">Transmembrane</keyword>
<feature type="transmembrane region" description="Helical" evidence="6">
    <location>
        <begin position="311"/>
        <end position="333"/>
    </location>
</feature>
<dbReference type="Gene3D" id="1.20.1250.20">
    <property type="entry name" value="MFS general substrate transporter like domains"/>
    <property type="match status" value="2"/>
</dbReference>